<keyword evidence="4" id="KW-1185">Reference proteome</keyword>
<feature type="transmembrane region" description="Helical" evidence="2">
    <location>
        <begin position="77"/>
        <end position="99"/>
    </location>
</feature>
<keyword evidence="2" id="KW-0472">Membrane</keyword>
<feature type="transmembrane region" description="Helical" evidence="2">
    <location>
        <begin position="111"/>
        <end position="132"/>
    </location>
</feature>
<proteinExistence type="predicted"/>
<protein>
    <submittedName>
        <fullName evidence="3">Uncharacterized protein</fullName>
    </submittedName>
</protein>
<keyword evidence="2" id="KW-1133">Transmembrane helix</keyword>
<organism evidence="3 4">
    <name type="scientific">Testicularia cyperi</name>
    <dbReference type="NCBI Taxonomy" id="1882483"/>
    <lineage>
        <taxon>Eukaryota</taxon>
        <taxon>Fungi</taxon>
        <taxon>Dikarya</taxon>
        <taxon>Basidiomycota</taxon>
        <taxon>Ustilaginomycotina</taxon>
        <taxon>Ustilaginomycetes</taxon>
        <taxon>Ustilaginales</taxon>
        <taxon>Anthracoideaceae</taxon>
        <taxon>Testicularia</taxon>
    </lineage>
</organism>
<dbReference type="OrthoDB" id="2548644at2759"/>
<gene>
    <name evidence="3" type="ORF">BCV70DRAFT_224840</name>
</gene>
<accession>A0A317XZ31</accession>
<evidence type="ECO:0000256" key="2">
    <source>
        <dbReference type="SAM" id="Phobius"/>
    </source>
</evidence>
<feature type="compositionally biased region" description="Polar residues" evidence="1">
    <location>
        <begin position="316"/>
        <end position="329"/>
    </location>
</feature>
<sequence>MQRHDGNEYLHAVFAGVRPTMDQSIALMRMMQEGTTWNLGAIGAQFLLMAEILRTIPAEVRLLTRLIRRRKPNMAECLFVAIKYFALIAVVLDVILSATFVANSQDDCHNWAWTSSTMYFLCSWLVFCAIVWRATIIFSTYKWIAYTCYLGLAGQLAMALWTNYRVVKPDDYSPAGVCVPHQMMDNTPAGGGESGFWDSATFWFLLYNTIFDLCVLTACCIRLLRTARGPGGLTKIARVLFVNNVHYMLGVEMCNLIEIILLMGWWRNMPQLHQPSIAIQIIMGLNMIVQEQEAVYSPTYSKQYGFSEVRPGSSGGPTHSMASSNTRVGTFSKRPGTAGSNFTAPSTAYYRGRADTTNSFRSLPYRPHETVDDNSPPPPQPNQELKNVF</sequence>
<name>A0A317XZ31_9BASI</name>
<dbReference type="InParanoid" id="A0A317XZ31"/>
<feature type="transmembrane region" description="Helical" evidence="2">
    <location>
        <begin position="144"/>
        <end position="164"/>
    </location>
</feature>
<dbReference type="AlphaFoldDB" id="A0A317XZ31"/>
<evidence type="ECO:0000313" key="3">
    <source>
        <dbReference type="EMBL" id="PWZ03382.1"/>
    </source>
</evidence>
<feature type="region of interest" description="Disordered" evidence="1">
    <location>
        <begin position="307"/>
        <end position="389"/>
    </location>
</feature>
<evidence type="ECO:0000313" key="4">
    <source>
        <dbReference type="Proteomes" id="UP000246740"/>
    </source>
</evidence>
<feature type="transmembrane region" description="Helical" evidence="2">
    <location>
        <begin position="202"/>
        <end position="224"/>
    </location>
</feature>
<keyword evidence="2" id="KW-0812">Transmembrane</keyword>
<evidence type="ECO:0000256" key="1">
    <source>
        <dbReference type="SAM" id="MobiDB-lite"/>
    </source>
</evidence>
<feature type="transmembrane region" description="Helical" evidence="2">
    <location>
        <begin position="245"/>
        <end position="266"/>
    </location>
</feature>
<dbReference type="Proteomes" id="UP000246740">
    <property type="component" value="Unassembled WGS sequence"/>
</dbReference>
<dbReference type="EMBL" id="KZ819188">
    <property type="protein sequence ID" value="PWZ03382.1"/>
    <property type="molecule type" value="Genomic_DNA"/>
</dbReference>
<reference evidence="3 4" key="1">
    <citation type="journal article" date="2018" name="Mol. Biol. Evol.">
        <title>Broad Genomic Sampling Reveals a Smut Pathogenic Ancestry of the Fungal Clade Ustilaginomycotina.</title>
        <authorList>
            <person name="Kijpornyongpan T."/>
            <person name="Mondo S.J."/>
            <person name="Barry K."/>
            <person name="Sandor L."/>
            <person name="Lee J."/>
            <person name="Lipzen A."/>
            <person name="Pangilinan J."/>
            <person name="LaButti K."/>
            <person name="Hainaut M."/>
            <person name="Henrissat B."/>
            <person name="Grigoriev I.V."/>
            <person name="Spatafora J.W."/>
            <person name="Aime M.C."/>
        </authorList>
    </citation>
    <scope>NUCLEOTIDE SEQUENCE [LARGE SCALE GENOMIC DNA]</scope>
    <source>
        <strain evidence="3 4">MCA 3645</strain>
    </source>
</reference>